<proteinExistence type="predicted"/>
<dbReference type="Gene3D" id="2.70.70.10">
    <property type="entry name" value="Glucose Permease (Domain IIA)"/>
    <property type="match status" value="1"/>
</dbReference>
<dbReference type="PANTHER" id="PTHR21666">
    <property type="entry name" value="PEPTIDASE-RELATED"/>
    <property type="match status" value="1"/>
</dbReference>
<dbReference type="InterPro" id="IPR016047">
    <property type="entry name" value="M23ase_b-sheet_dom"/>
</dbReference>
<dbReference type="SUPFAM" id="SSF51261">
    <property type="entry name" value="Duplicated hybrid motif"/>
    <property type="match status" value="1"/>
</dbReference>
<dbReference type="EMBL" id="NPDV01000007">
    <property type="protein sequence ID" value="PJZ53455.1"/>
    <property type="molecule type" value="Genomic_DNA"/>
</dbReference>
<dbReference type="EMBL" id="NPDU01000009">
    <property type="protein sequence ID" value="PJZ63040.1"/>
    <property type="molecule type" value="Genomic_DNA"/>
</dbReference>
<evidence type="ECO:0000259" key="1">
    <source>
        <dbReference type="Pfam" id="PF01551"/>
    </source>
</evidence>
<comment type="caution">
    <text evidence="2">The sequence shown here is derived from an EMBL/GenBank/DDBJ whole genome shotgun (WGS) entry which is preliminary data.</text>
</comment>
<dbReference type="GO" id="GO:0004222">
    <property type="term" value="F:metalloendopeptidase activity"/>
    <property type="evidence" value="ECO:0007669"/>
    <property type="project" value="TreeGrafter"/>
</dbReference>
<feature type="domain" description="M23ase beta-sheet core" evidence="1">
    <location>
        <begin position="95"/>
        <end position="177"/>
    </location>
</feature>
<dbReference type="Proteomes" id="UP000232188">
    <property type="component" value="Unassembled WGS sequence"/>
</dbReference>
<dbReference type="Pfam" id="PF01551">
    <property type="entry name" value="Peptidase_M23"/>
    <property type="match status" value="1"/>
</dbReference>
<reference evidence="4 5" key="1">
    <citation type="submission" date="2017-07" db="EMBL/GenBank/DDBJ databases">
        <title>Leptospira spp. isolated from tropical soils.</title>
        <authorList>
            <person name="Thibeaux R."/>
            <person name="Iraola G."/>
            <person name="Ferres I."/>
            <person name="Bierque E."/>
            <person name="Girault D."/>
            <person name="Soupe-Gilbert M.-E."/>
            <person name="Picardeau M."/>
            <person name="Goarant C."/>
        </authorList>
    </citation>
    <scope>NUCLEOTIDE SEQUENCE [LARGE SCALE GENOMIC DNA]</scope>
    <source>
        <strain evidence="2 5">FH2-B-C1</strain>
        <strain evidence="3 4">FH2-B-D1</strain>
    </source>
</reference>
<sequence length="215" mass="24428">MTSLLFLPLFSCFSFKKTVKDLRPQVAAKPPCDYCDDQMQYSDVLDYFEVYPEYTADGFDFPVCYPNGIGCKVVNPFGFAYHLGEGWMKNRGNSFGSPIHAIGNGIVKTFMNAGPGWGDVVIITHKLPDGQLINSLYGHFSKVYVKKGDLIKRGQIIGLVGDANRHYEPHLHFEIRDEFFMLIEGGYSRILDGCLDPRKFISAHRKLLPMKRQFQ</sequence>
<evidence type="ECO:0000313" key="3">
    <source>
        <dbReference type="EMBL" id="PJZ63040.1"/>
    </source>
</evidence>
<keyword evidence="4" id="KW-1185">Reference proteome</keyword>
<dbReference type="PANTHER" id="PTHR21666:SF270">
    <property type="entry name" value="MUREIN HYDROLASE ACTIVATOR ENVC"/>
    <property type="match status" value="1"/>
</dbReference>
<name>A0A2M9YPK3_9LEPT</name>
<gene>
    <name evidence="3" type="ORF">CH376_05070</name>
    <name evidence="2" type="ORF">CH380_09710</name>
</gene>
<dbReference type="InterPro" id="IPR050570">
    <property type="entry name" value="Cell_wall_metabolism_enzyme"/>
</dbReference>
<evidence type="ECO:0000313" key="4">
    <source>
        <dbReference type="Proteomes" id="UP000232149"/>
    </source>
</evidence>
<evidence type="ECO:0000313" key="5">
    <source>
        <dbReference type="Proteomes" id="UP000232188"/>
    </source>
</evidence>
<organism evidence="2 5">
    <name type="scientific">Leptospira adleri</name>
    <dbReference type="NCBI Taxonomy" id="2023186"/>
    <lineage>
        <taxon>Bacteria</taxon>
        <taxon>Pseudomonadati</taxon>
        <taxon>Spirochaetota</taxon>
        <taxon>Spirochaetia</taxon>
        <taxon>Leptospirales</taxon>
        <taxon>Leptospiraceae</taxon>
        <taxon>Leptospira</taxon>
    </lineage>
</organism>
<dbReference type="AlphaFoldDB" id="A0A2M9YPK3"/>
<dbReference type="CDD" id="cd12797">
    <property type="entry name" value="M23_peptidase"/>
    <property type="match status" value="1"/>
</dbReference>
<protein>
    <recommendedName>
        <fullName evidence="1">M23ase beta-sheet core domain-containing protein</fullName>
    </recommendedName>
</protein>
<dbReference type="InterPro" id="IPR011055">
    <property type="entry name" value="Dup_hybrid_motif"/>
</dbReference>
<evidence type="ECO:0000313" key="2">
    <source>
        <dbReference type="EMBL" id="PJZ53455.1"/>
    </source>
</evidence>
<accession>A0A2M9YPK3</accession>
<dbReference type="Proteomes" id="UP000232149">
    <property type="component" value="Unassembled WGS sequence"/>
</dbReference>